<keyword evidence="2" id="KW-0472">Membrane</keyword>
<sequence>MSHPRTPVSTGTGDDRVRLVAAAVLLIAGLLLPWNIHVGLGIGATGGWVYGVYAGLVAVTLAALVPPVAAWRGRDGAAARLRGPLTLPYLLVVAAFTAVTIVAAVRHTGSGAVAPGVGPGALLGLAGALLAAGPPVGSDREATTAAACRVLGWVSIVAGGGAALLNLYLRTRFVLPDLGGQAGTANLVTAVAAVLFSVVAVLPVLIAGRWLITGGPAARLATVLLGGSAALAATLVWVLPVGRDLDGFHGIAQNTGTAGVGFEGYLVWVAAAALLGPRSVAGLRSGGAARLWPAAARSALLLIAAWCAGTAVLRITGVGLTAVLALPGPPYNSTALMAADVIAAVLAVWLALNGVGAAAPRAVSAVLFATLVVVAVCRLILGVALVPRSAPLNPGVINAVFGNSLSQQITSTFDVTVVVLAAVLLVGAWAAEFAPRPAARPAAAPETAPPRIAAPRIAAADPSAPRIATPPDRPETAPRGDQR</sequence>
<feature type="transmembrane region" description="Helical" evidence="2">
    <location>
        <begin position="298"/>
        <end position="325"/>
    </location>
</feature>
<feature type="transmembrane region" description="Helical" evidence="2">
    <location>
        <begin position="409"/>
        <end position="431"/>
    </location>
</feature>
<evidence type="ECO:0000259" key="3">
    <source>
        <dbReference type="Pfam" id="PF25592"/>
    </source>
</evidence>
<feature type="transmembrane region" description="Helical" evidence="2">
    <location>
        <begin position="220"/>
        <end position="239"/>
    </location>
</feature>
<proteinExistence type="predicted"/>
<protein>
    <recommendedName>
        <fullName evidence="3">DUF7937 domain-containing protein</fullName>
    </recommendedName>
</protein>
<feature type="transmembrane region" description="Helical" evidence="2">
    <location>
        <begin position="364"/>
        <end position="386"/>
    </location>
</feature>
<dbReference type="EMBL" id="CP092365">
    <property type="protein sequence ID" value="ULN51821.1"/>
    <property type="molecule type" value="Genomic_DNA"/>
</dbReference>
<name>A0ABY3U0Z7_9MYCO</name>
<evidence type="ECO:0000256" key="1">
    <source>
        <dbReference type="SAM" id="MobiDB-lite"/>
    </source>
</evidence>
<dbReference type="RefSeq" id="WP_240170103.1">
    <property type="nucleotide sequence ID" value="NZ_CP092365.1"/>
</dbReference>
<keyword evidence="2" id="KW-0812">Transmembrane</keyword>
<evidence type="ECO:0000313" key="5">
    <source>
        <dbReference type="Proteomes" id="UP001055200"/>
    </source>
</evidence>
<keyword evidence="5" id="KW-1185">Reference proteome</keyword>
<reference evidence="4" key="1">
    <citation type="submission" date="2022-08" db="EMBL/GenBank/DDBJ databases">
        <title>Complete genome sequence of 14 non-tuberculosis mycobacteria type-strains.</title>
        <authorList>
            <person name="Igarashi Y."/>
            <person name="Osugi A."/>
            <person name="Mitarai S."/>
        </authorList>
    </citation>
    <scope>NUCLEOTIDE SEQUENCE</scope>
    <source>
        <strain evidence="4">DSM 45575</strain>
    </source>
</reference>
<feature type="compositionally biased region" description="Basic and acidic residues" evidence="1">
    <location>
        <begin position="472"/>
        <end position="483"/>
    </location>
</feature>
<feature type="transmembrane region" description="Helical" evidence="2">
    <location>
        <begin position="20"/>
        <end position="42"/>
    </location>
</feature>
<dbReference type="Pfam" id="PF25592">
    <property type="entry name" value="DUF7937"/>
    <property type="match status" value="1"/>
</dbReference>
<accession>A0ABY3U0Z7</accession>
<feature type="transmembrane region" description="Helical" evidence="2">
    <location>
        <begin position="331"/>
        <end position="352"/>
    </location>
</feature>
<feature type="transmembrane region" description="Helical" evidence="2">
    <location>
        <begin position="259"/>
        <end position="277"/>
    </location>
</feature>
<gene>
    <name evidence="4" type="ORF">MIU77_13125</name>
</gene>
<feature type="domain" description="DUF7937" evidence="3">
    <location>
        <begin position="15"/>
        <end position="427"/>
    </location>
</feature>
<feature type="transmembrane region" description="Helical" evidence="2">
    <location>
        <begin position="117"/>
        <end position="138"/>
    </location>
</feature>
<feature type="region of interest" description="Disordered" evidence="1">
    <location>
        <begin position="440"/>
        <end position="483"/>
    </location>
</feature>
<feature type="compositionally biased region" description="Low complexity" evidence="1">
    <location>
        <begin position="440"/>
        <end position="467"/>
    </location>
</feature>
<feature type="transmembrane region" description="Helical" evidence="2">
    <location>
        <begin position="150"/>
        <end position="169"/>
    </location>
</feature>
<evidence type="ECO:0000256" key="2">
    <source>
        <dbReference type="SAM" id="Phobius"/>
    </source>
</evidence>
<dbReference type="InterPro" id="IPR057697">
    <property type="entry name" value="DUF7937"/>
</dbReference>
<organism evidence="4 5">
    <name type="scientific">Mycolicibacillus parakoreensis</name>
    <dbReference type="NCBI Taxonomy" id="1069221"/>
    <lineage>
        <taxon>Bacteria</taxon>
        <taxon>Bacillati</taxon>
        <taxon>Actinomycetota</taxon>
        <taxon>Actinomycetes</taxon>
        <taxon>Mycobacteriales</taxon>
        <taxon>Mycobacteriaceae</taxon>
        <taxon>Mycolicibacillus</taxon>
    </lineage>
</organism>
<keyword evidence="2" id="KW-1133">Transmembrane helix</keyword>
<evidence type="ECO:0000313" key="4">
    <source>
        <dbReference type="EMBL" id="ULN51821.1"/>
    </source>
</evidence>
<feature type="transmembrane region" description="Helical" evidence="2">
    <location>
        <begin position="48"/>
        <end position="71"/>
    </location>
</feature>
<feature type="transmembrane region" description="Helical" evidence="2">
    <location>
        <begin position="83"/>
        <end position="105"/>
    </location>
</feature>
<dbReference type="Proteomes" id="UP001055200">
    <property type="component" value="Chromosome"/>
</dbReference>
<feature type="transmembrane region" description="Helical" evidence="2">
    <location>
        <begin position="189"/>
        <end position="208"/>
    </location>
</feature>